<dbReference type="EMBL" id="CM046389">
    <property type="protein sequence ID" value="KAI8567060.1"/>
    <property type="molecule type" value="Genomic_DNA"/>
</dbReference>
<organism evidence="1 2">
    <name type="scientific">Rhododendron molle</name>
    <name type="common">Chinese azalea</name>
    <name type="synonym">Azalea mollis</name>
    <dbReference type="NCBI Taxonomy" id="49168"/>
    <lineage>
        <taxon>Eukaryota</taxon>
        <taxon>Viridiplantae</taxon>
        <taxon>Streptophyta</taxon>
        <taxon>Embryophyta</taxon>
        <taxon>Tracheophyta</taxon>
        <taxon>Spermatophyta</taxon>
        <taxon>Magnoliopsida</taxon>
        <taxon>eudicotyledons</taxon>
        <taxon>Gunneridae</taxon>
        <taxon>Pentapetalae</taxon>
        <taxon>asterids</taxon>
        <taxon>Ericales</taxon>
        <taxon>Ericaceae</taxon>
        <taxon>Ericoideae</taxon>
        <taxon>Rhodoreae</taxon>
        <taxon>Rhododendron</taxon>
    </lineage>
</organism>
<accession>A0ACC0PNK1</accession>
<proteinExistence type="predicted"/>
<evidence type="ECO:0000313" key="1">
    <source>
        <dbReference type="EMBL" id="KAI8567060.1"/>
    </source>
</evidence>
<name>A0ACC0PNK1_RHOML</name>
<evidence type="ECO:0000313" key="2">
    <source>
        <dbReference type="Proteomes" id="UP001062846"/>
    </source>
</evidence>
<keyword evidence="2" id="KW-1185">Reference proteome</keyword>
<reference evidence="1" key="1">
    <citation type="submission" date="2022-02" db="EMBL/GenBank/DDBJ databases">
        <title>Plant Genome Project.</title>
        <authorList>
            <person name="Zhang R.-G."/>
        </authorList>
    </citation>
    <scope>NUCLEOTIDE SEQUENCE</scope>
    <source>
        <strain evidence="1">AT1</strain>
    </source>
</reference>
<protein>
    <submittedName>
        <fullName evidence="1">Uncharacterized protein</fullName>
    </submittedName>
</protein>
<dbReference type="Proteomes" id="UP001062846">
    <property type="component" value="Chromosome 2"/>
</dbReference>
<sequence length="702" mass="76810">MAAAGARRRVMEALAELGGVGIVRSGLYTEIEYRSRLPTDHWRFAGGLGGLASGVQWSSELCWATLHEDYAQFNGHIMVPELLSYLQTFWLFSLHKVDDLEVSDRLVRGLSIPEQTKQFVFAISEPESQSVIYILAAQNLSEQAALDAECLIKEVRPEAVVAQVTPSVLIEILAEEARSKDNMVKQMPTSTFGVLKGCTIGKLNKATYESVAGNLVLQEIFGVGFHKHYLVAKRAAEDVGSVFFLLSPPCMNAEGDSCRELSLGNKLQALVPQQPVLVPKNVDSALSNRFCLSDDLQSELVSCLSSFLEQSDLKVASVSELQIGEVQPRCNYQAPPFSQSIYPLLTDFNSIFVDQPSIGKALSCAQKMLFDIDRGDVVDAQLLSEVHTFRLAVEGLRIAVNKAGRSPMGKVRGSATKEFPKLPMSEKSHVVLAQALRSKTKHFKSIVAIVEASSLAGLRKYWRTPVSWDFEHLVKQSIRKYDDDQERLAIGSVDKKLLTENPMVAVGATAILGASSISKLVSLSTFIKLVTFKFPVSFKLLLTYTQKAAAQGITAYGAKTTSVLKAAASAGKIRAVAHGLIASAEKSSLSIMKTAFYQIMRRKGVQPIGVMPWTTFCCSGATFGALFMYEENIECGAESIPTASSIACLGRGIRNLHQASQEVKQANASTMHGNMESIIYAFPYHRKTDKFSGDCVEFSWHS</sequence>
<gene>
    <name evidence="1" type="ORF">RHMOL_Rhmol02G0091800</name>
</gene>
<comment type="caution">
    <text evidence="1">The sequence shown here is derived from an EMBL/GenBank/DDBJ whole genome shotgun (WGS) entry which is preliminary data.</text>
</comment>